<organism evidence="2">
    <name type="scientific">Oppiella nova</name>
    <dbReference type="NCBI Taxonomy" id="334625"/>
    <lineage>
        <taxon>Eukaryota</taxon>
        <taxon>Metazoa</taxon>
        <taxon>Ecdysozoa</taxon>
        <taxon>Arthropoda</taxon>
        <taxon>Chelicerata</taxon>
        <taxon>Arachnida</taxon>
        <taxon>Acari</taxon>
        <taxon>Acariformes</taxon>
        <taxon>Sarcoptiformes</taxon>
        <taxon>Oribatida</taxon>
        <taxon>Brachypylina</taxon>
        <taxon>Oppioidea</taxon>
        <taxon>Oppiidae</taxon>
        <taxon>Oppiella</taxon>
    </lineage>
</organism>
<name>A0A7R9M1K4_9ACAR</name>
<dbReference type="EMBL" id="CAJPVJ010004794">
    <property type="protein sequence ID" value="CAG2168924.1"/>
    <property type="molecule type" value="Genomic_DNA"/>
</dbReference>
<dbReference type="PRINTS" id="PR00081">
    <property type="entry name" value="GDHRDH"/>
</dbReference>
<sequence>VALVATMVLVTGSSSGIGAGIAKLFSLLGANVVVTGRNCSRIESVAQEVEQLSPNKLKPLKVRADLTNQFDVRRLYDTTVNTFGRLDVLINNAGIYPNDNITSPMLIKGWDLVMNTDLRPMVELIQYAVPHLQKTNGSIIDVSSIVGIAPAAAHLSYSTSKAAIVQLTRILALELGPLGIRVNTINPGAIGVQRTVEGFKDAIDVMVARTPIRKLGHALDIAKGAVFLASSDAQFITGANLVIDGGLYGIREQLLRYDDDSDDSDPAKKYSAKFISDGVIGPESTPIKNLLNITQNSMPYFVDRLANTDVMVGELLVTLKPDVVFVDQIIGLPSVVKSGILWVLVCSCNPLYL</sequence>
<dbReference type="InterPro" id="IPR020904">
    <property type="entry name" value="Sc_DH/Rdtase_CS"/>
</dbReference>
<dbReference type="FunFam" id="3.40.50.720:FF:000084">
    <property type="entry name" value="Short-chain dehydrogenase reductase"/>
    <property type="match status" value="1"/>
</dbReference>
<keyword evidence="3" id="KW-1185">Reference proteome</keyword>
<evidence type="ECO:0000313" key="3">
    <source>
        <dbReference type="Proteomes" id="UP000728032"/>
    </source>
</evidence>
<dbReference type="Gene3D" id="3.40.50.720">
    <property type="entry name" value="NAD(P)-binding Rossmann-like Domain"/>
    <property type="match status" value="1"/>
</dbReference>
<dbReference type="GO" id="GO:0016491">
    <property type="term" value="F:oxidoreductase activity"/>
    <property type="evidence" value="ECO:0007669"/>
    <property type="project" value="UniProtKB-KW"/>
</dbReference>
<feature type="non-terminal residue" evidence="2">
    <location>
        <position position="1"/>
    </location>
</feature>
<gene>
    <name evidence="2" type="ORF">ONB1V03_LOCUS8408</name>
</gene>
<dbReference type="Proteomes" id="UP000728032">
    <property type="component" value="Unassembled WGS sequence"/>
</dbReference>
<dbReference type="PANTHER" id="PTHR43975">
    <property type="entry name" value="ZGC:101858"/>
    <property type="match status" value="1"/>
</dbReference>
<dbReference type="AlphaFoldDB" id="A0A7R9M1K4"/>
<evidence type="ECO:0000256" key="1">
    <source>
        <dbReference type="ARBA" id="ARBA00023002"/>
    </source>
</evidence>
<dbReference type="InterPro" id="IPR036291">
    <property type="entry name" value="NAD(P)-bd_dom_sf"/>
</dbReference>
<protein>
    <submittedName>
        <fullName evidence="2">Uncharacterized protein</fullName>
    </submittedName>
</protein>
<dbReference type="PROSITE" id="PS00061">
    <property type="entry name" value="ADH_SHORT"/>
    <property type="match status" value="1"/>
</dbReference>
<dbReference type="InterPro" id="IPR002347">
    <property type="entry name" value="SDR_fam"/>
</dbReference>
<dbReference type="EMBL" id="OC919619">
    <property type="protein sequence ID" value="CAD7651659.1"/>
    <property type="molecule type" value="Genomic_DNA"/>
</dbReference>
<evidence type="ECO:0000313" key="2">
    <source>
        <dbReference type="EMBL" id="CAD7651659.1"/>
    </source>
</evidence>
<keyword evidence="1" id="KW-0560">Oxidoreductase</keyword>
<dbReference type="PANTHER" id="PTHR43975:SF2">
    <property type="entry name" value="EG:BACR7A4.14 PROTEIN-RELATED"/>
    <property type="match status" value="1"/>
</dbReference>
<dbReference type="Pfam" id="PF13561">
    <property type="entry name" value="adh_short_C2"/>
    <property type="match status" value="1"/>
</dbReference>
<accession>A0A7R9M1K4</accession>
<reference evidence="2" key="1">
    <citation type="submission" date="2020-11" db="EMBL/GenBank/DDBJ databases">
        <authorList>
            <person name="Tran Van P."/>
        </authorList>
    </citation>
    <scope>NUCLEOTIDE SEQUENCE</scope>
</reference>
<dbReference type="OrthoDB" id="417891at2759"/>
<dbReference type="SUPFAM" id="SSF51735">
    <property type="entry name" value="NAD(P)-binding Rossmann-fold domains"/>
    <property type="match status" value="1"/>
</dbReference>
<dbReference type="PRINTS" id="PR00080">
    <property type="entry name" value="SDRFAMILY"/>
</dbReference>
<proteinExistence type="predicted"/>